<evidence type="ECO:0000313" key="2">
    <source>
        <dbReference type="EMBL" id="MBP2325858.1"/>
    </source>
</evidence>
<reference evidence="2 3" key="1">
    <citation type="submission" date="2021-03" db="EMBL/GenBank/DDBJ databases">
        <title>Sequencing the genomes of 1000 actinobacteria strains.</title>
        <authorList>
            <person name="Klenk H.-P."/>
        </authorList>
    </citation>
    <scope>NUCLEOTIDE SEQUENCE [LARGE SCALE GENOMIC DNA]</scope>
    <source>
        <strain evidence="2 3">DSM 46670</strain>
    </source>
</reference>
<dbReference type="EMBL" id="JAGINW010000001">
    <property type="protein sequence ID" value="MBP2325858.1"/>
    <property type="molecule type" value="Genomic_DNA"/>
</dbReference>
<keyword evidence="1" id="KW-0732">Signal</keyword>
<gene>
    <name evidence="2" type="ORF">JOF56_006243</name>
</gene>
<feature type="chain" id="PRO_5045678109" description="DUF3558 domain-containing protein" evidence="1">
    <location>
        <begin position="20"/>
        <end position="185"/>
    </location>
</feature>
<dbReference type="RefSeq" id="WP_209643001.1">
    <property type="nucleotide sequence ID" value="NZ_JAGINW010000001.1"/>
</dbReference>
<evidence type="ECO:0008006" key="4">
    <source>
        <dbReference type="Google" id="ProtNLM"/>
    </source>
</evidence>
<proteinExistence type="predicted"/>
<organism evidence="2 3">
    <name type="scientific">Kibdelosporangium banguiense</name>
    <dbReference type="NCBI Taxonomy" id="1365924"/>
    <lineage>
        <taxon>Bacteria</taxon>
        <taxon>Bacillati</taxon>
        <taxon>Actinomycetota</taxon>
        <taxon>Actinomycetes</taxon>
        <taxon>Pseudonocardiales</taxon>
        <taxon>Pseudonocardiaceae</taxon>
        <taxon>Kibdelosporangium</taxon>
    </lineage>
</organism>
<name>A0ABS4TN76_9PSEU</name>
<dbReference type="PROSITE" id="PS51257">
    <property type="entry name" value="PROKAR_LIPOPROTEIN"/>
    <property type="match status" value="1"/>
</dbReference>
<dbReference type="Pfam" id="PF12079">
    <property type="entry name" value="DUF3558"/>
    <property type="match status" value="1"/>
</dbReference>
<dbReference type="Proteomes" id="UP001519332">
    <property type="component" value="Unassembled WGS sequence"/>
</dbReference>
<sequence length="185" mass="19700">MSRIGLGLVACLVVLSACGKPQTISMSSPPPSPSRLAPEIALPVEIAQYVQVPCTMLKPGQAVTKELSEGFNDGPKCTWSAKTPQQPELTATVDLTSGGLEGLYRKRSRLPYFEPTDVQGYPAVRYDPERTVPDQGRCTVSVGLSETALLTVTSRIADPKTLNYPVPCPDADLLAGAIVTDITRG</sequence>
<accession>A0ABS4TN76</accession>
<protein>
    <recommendedName>
        <fullName evidence="4">DUF3558 domain-containing protein</fullName>
    </recommendedName>
</protein>
<feature type="signal peptide" evidence="1">
    <location>
        <begin position="1"/>
        <end position="19"/>
    </location>
</feature>
<dbReference type="InterPro" id="IPR024520">
    <property type="entry name" value="DUF3558"/>
</dbReference>
<keyword evidence="3" id="KW-1185">Reference proteome</keyword>
<evidence type="ECO:0000313" key="3">
    <source>
        <dbReference type="Proteomes" id="UP001519332"/>
    </source>
</evidence>
<evidence type="ECO:0000256" key="1">
    <source>
        <dbReference type="SAM" id="SignalP"/>
    </source>
</evidence>
<comment type="caution">
    <text evidence="2">The sequence shown here is derived from an EMBL/GenBank/DDBJ whole genome shotgun (WGS) entry which is preliminary data.</text>
</comment>